<sequence length="152" mass="16719">MVRVFADIQELTAAQGETLGPTDWVRIDQTRIDTFADATGDHQWIHIDREKAAAGPFGTTIAHGYLSLSMLAFFSPQLLTVTKRPAMTVNYGLNKVRFLQPVTVDSRIRDTAVLSEVKETPKGTLLTVSHTVEIEGQERPALVADSLGLWVA</sequence>
<dbReference type="AlphaFoldDB" id="A0A7Z0EKN4"/>
<keyword evidence="4" id="KW-1185">Reference proteome</keyword>
<dbReference type="InterPro" id="IPR039375">
    <property type="entry name" value="NodN-like"/>
</dbReference>
<comment type="similarity">
    <text evidence="1">Belongs to the enoyl-CoA hydratase/isomerase family.</text>
</comment>
<dbReference type="PANTHER" id="PTHR42993:SF1">
    <property type="entry name" value="MAOC-LIKE DEHYDRATASE DOMAIN-CONTAINING PROTEIN"/>
    <property type="match status" value="1"/>
</dbReference>
<dbReference type="CDD" id="cd03450">
    <property type="entry name" value="NodN"/>
    <property type="match status" value="1"/>
</dbReference>
<evidence type="ECO:0000256" key="1">
    <source>
        <dbReference type="ARBA" id="ARBA00005254"/>
    </source>
</evidence>
<accession>A0A7Z0EKN4</accession>
<evidence type="ECO:0000313" key="3">
    <source>
        <dbReference type="EMBL" id="NYJ33639.1"/>
    </source>
</evidence>
<proteinExistence type="inferred from homology"/>
<reference evidence="3 4" key="1">
    <citation type="submission" date="2020-07" db="EMBL/GenBank/DDBJ databases">
        <title>Sequencing the genomes of 1000 actinobacteria strains.</title>
        <authorList>
            <person name="Klenk H.-P."/>
        </authorList>
    </citation>
    <scope>NUCLEOTIDE SEQUENCE [LARGE SCALE GENOMIC DNA]</scope>
    <source>
        <strain evidence="3 4">DSM 44442</strain>
    </source>
</reference>
<dbReference type="InterPro" id="IPR002539">
    <property type="entry name" value="MaoC-like_dom"/>
</dbReference>
<dbReference type="SUPFAM" id="SSF54637">
    <property type="entry name" value="Thioesterase/thiol ester dehydrase-isomerase"/>
    <property type="match status" value="1"/>
</dbReference>
<evidence type="ECO:0000313" key="4">
    <source>
        <dbReference type="Proteomes" id="UP000572051"/>
    </source>
</evidence>
<gene>
    <name evidence="3" type="ORF">HNR10_001520</name>
</gene>
<evidence type="ECO:0000259" key="2">
    <source>
        <dbReference type="Pfam" id="PF01575"/>
    </source>
</evidence>
<dbReference type="RefSeq" id="WP_179821941.1">
    <property type="nucleotide sequence ID" value="NZ_JACCFS010000001.1"/>
</dbReference>
<name>A0A7Z0EKN4_9ACTN</name>
<protein>
    <submittedName>
        <fullName evidence="3">Acyl dehydratase</fullName>
    </submittedName>
</protein>
<dbReference type="Gene3D" id="3.10.129.10">
    <property type="entry name" value="Hotdog Thioesterase"/>
    <property type="match status" value="1"/>
</dbReference>
<dbReference type="PANTHER" id="PTHR42993">
    <property type="entry name" value="MAOC-LIKE DEHYDRATASE DOMAIN-CONTAINING PROTEIN"/>
    <property type="match status" value="1"/>
</dbReference>
<dbReference type="InterPro" id="IPR029069">
    <property type="entry name" value="HotDog_dom_sf"/>
</dbReference>
<comment type="caution">
    <text evidence="3">The sequence shown here is derived from an EMBL/GenBank/DDBJ whole genome shotgun (WGS) entry which is preliminary data.</text>
</comment>
<feature type="domain" description="MaoC-like" evidence="2">
    <location>
        <begin position="14"/>
        <end position="122"/>
    </location>
</feature>
<dbReference type="Proteomes" id="UP000572051">
    <property type="component" value="Unassembled WGS sequence"/>
</dbReference>
<dbReference type="Pfam" id="PF01575">
    <property type="entry name" value="MaoC_dehydratas"/>
    <property type="match status" value="1"/>
</dbReference>
<dbReference type="EMBL" id="JACCFS010000001">
    <property type="protein sequence ID" value="NYJ33639.1"/>
    <property type="molecule type" value="Genomic_DNA"/>
</dbReference>
<organism evidence="3 4">
    <name type="scientific">Nocardiopsis aegyptia</name>
    <dbReference type="NCBI Taxonomy" id="220378"/>
    <lineage>
        <taxon>Bacteria</taxon>
        <taxon>Bacillati</taxon>
        <taxon>Actinomycetota</taxon>
        <taxon>Actinomycetes</taxon>
        <taxon>Streptosporangiales</taxon>
        <taxon>Nocardiopsidaceae</taxon>
        <taxon>Nocardiopsis</taxon>
    </lineage>
</organism>